<dbReference type="GO" id="GO:0003995">
    <property type="term" value="F:acyl-CoA dehydrogenase activity"/>
    <property type="evidence" value="ECO:0007669"/>
    <property type="project" value="TreeGrafter"/>
</dbReference>
<comment type="cofactor">
    <cofactor evidence="1">
        <name>FAD</name>
        <dbReference type="ChEBI" id="CHEBI:57692"/>
    </cofactor>
</comment>
<evidence type="ECO:0000256" key="2">
    <source>
        <dbReference type="ARBA" id="ARBA00009347"/>
    </source>
</evidence>
<evidence type="ECO:0000256" key="3">
    <source>
        <dbReference type="ARBA" id="ARBA00022630"/>
    </source>
</evidence>
<feature type="domain" description="Acyl-CoA dehydrogenase/oxidase N-terminal" evidence="7">
    <location>
        <begin position="6"/>
        <end position="118"/>
    </location>
</feature>
<dbReference type="RefSeq" id="WP_172171214.1">
    <property type="nucleotide sequence ID" value="NZ_WOEZ01000176.1"/>
</dbReference>
<dbReference type="Gene3D" id="1.10.540.10">
    <property type="entry name" value="Acyl-CoA dehydrogenase/oxidase, N-terminal domain"/>
    <property type="match status" value="1"/>
</dbReference>
<reference evidence="8 9" key="1">
    <citation type="submission" date="2019-11" db="EMBL/GenBank/DDBJ databases">
        <title>Metabolism of dissolved organic matter in forest soils.</title>
        <authorList>
            <person name="Cyle K.T."/>
            <person name="Wilhelm R.C."/>
            <person name="Martinez C.E."/>
        </authorList>
    </citation>
    <scope>NUCLEOTIDE SEQUENCE [LARGE SCALE GENOMIC DNA]</scope>
    <source>
        <strain evidence="8 9">5N</strain>
    </source>
</reference>
<dbReference type="InterPro" id="IPR009075">
    <property type="entry name" value="AcylCo_DH/oxidase_C"/>
</dbReference>
<accession>A0A972NVJ1</accession>
<dbReference type="Pfam" id="PF02771">
    <property type="entry name" value="Acyl-CoA_dh_N"/>
    <property type="match status" value="1"/>
</dbReference>
<dbReference type="InterPro" id="IPR046373">
    <property type="entry name" value="Acyl-CoA_Oxase/DH_mid-dom_sf"/>
</dbReference>
<comment type="similarity">
    <text evidence="2">Belongs to the acyl-CoA dehydrogenase family.</text>
</comment>
<evidence type="ECO:0000256" key="5">
    <source>
        <dbReference type="ARBA" id="ARBA00023002"/>
    </source>
</evidence>
<dbReference type="Pfam" id="PF00441">
    <property type="entry name" value="Acyl-CoA_dh_1"/>
    <property type="match status" value="1"/>
</dbReference>
<keyword evidence="4" id="KW-0274">FAD</keyword>
<proteinExistence type="inferred from homology"/>
<dbReference type="Proteomes" id="UP000655523">
    <property type="component" value="Unassembled WGS sequence"/>
</dbReference>
<dbReference type="GO" id="GO:0050660">
    <property type="term" value="F:flavin adenine dinucleotide binding"/>
    <property type="evidence" value="ECO:0007669"/>
    <property type="project" value="InterPro"/>
</dbReference>
<dbReference type="Gene3D" id="1.20.140.10">
    <property type="entry name" value="Butyryl-CoA Dehydrogenase, subunit A, domain 3"/>
    <property type="match status" value="1"/>
</dbReference>
<evidence type="ECO:0000259" key="6">
    <source>
        <dbReference type="Pfam" id="PF00441"/>
    </source>
</evidence>
<keyword evidence="5" id="KW-0560">Oxidoreductase</keyword>
<evidence type="ECO:0000256" key="4">
    <source>
        <dbReference type="ARBA" id="ARBA00022827"/>
    </source>
</evidence>
<dbReference type="InterPro" id="IPR037069">
    <property type="entry name" value="AcylCoA_DH/ox_N_sf"/>
</dbReference>
<sequence length="466" mass="48592">MNLALSEEQTMIRDSAAEVLAERSASAAVRQAIEHTAGRDDVLWRTLAGDLGWCALTVPEAAGGAGLGALELVLLMEQMGRRLACVPYFSTVCLAVTALAQCESAAAREWLSRIANGEVSATLASHAAAGFDARAASVVAAGSVNGRAALAYAAGGVDGRAASAYAAPGFDARTVAVCAEETDHGYRLSGTLAQVVDGASADLVLVSALIANEAQSIALFELNCADLAGLVRTPLVTLDATRPLARIELNAVDVPRRAMLAWGSEAQRALSGTAWFAALALAAEQLGGAQQCLDLTLAYTAERVQFGRAIASFQAVKHRCAQMMVEIEAARSAVLGAAQAWDQARDQVSAQVRTQVPDQMRNQAGASLPPDVLADIATAKATANDAFRFCVQESIQLHGGVGFTWEYDPQLYFKRAQACSAQFGTTAQMLSFIAAQVIDRNEASGAALPLPLAHADHVQAVLAGVL</sequence>
<dbReference type="InterPro" id="IPR036250">
    <property type="entry name" value="AcylCo_DH-like_C"/>
</dbReference>
<dbReference type="PANTHER" id="PTHR43884:SF20">
    <property type="entry name" value="ACYL-COA DEHYDROGENASE FADE28"/>
    <property type="match status" value="1"/>
</dbReference>
<comment type="caution">
    <text evidence="8">The sequence shown here is derived from an EMBL/GenBank/DDBJ whole genome shotgun (WGS) entry which is preliminary data.</text>
</comment>
<dbReference type="InterPro" id="IPR009100">
    <property type="entry name" value="AcylCoA_DH/oxidase_NM_dom_sf"/>
</dbReference>
<dbReference type="Gene3D" id="2.40.110.10">
    <property type="entry name" value="Butyryl-CoA Dehydrogenase, subunit A, domain 2"/>
    <property type="match status" value="1"/>
</dbReference>
<evidence type="ECO:0000313" key="9">
    <source>
        <dbReference type="Proteomes" id="UP000655523"/>
    </source>
</evidence>
<dbReference type="AlphaFoldDB" id="A0A972NVJ1"/>
<keyword evidence="9" id="KW-1185">Reference proteome</keyword>
<keyword evidence="3" id="KW-0285">Flavoprotein</keyword>
<dbReference type="SUPFAM" id="SSF56645">
    <property type="entry name" value="Acyl-CoA dehydrogenase NM domain-like"/>
    <property type="match status" value="1"/>
</dbReference>
<evidence type="ECO:0000313" key="8">
    <source>
        <dbReference type="EMBL" id="NPT58592.1"/>
    </source>
</evidence>
<dbReference type="InterPro" id="IPR013786">
    <property type="entry name" value="AcylCoA_DH/ox_N"/>
</dbReference>
<name>A0A972NVJ1_9BURK</name>
<organism evidence="8 9">
    <name type="scientific">Paraburkholderia elongata</name>
    <dbReference type="NCBI Taxonomy" id="2675747"/>
    <lineage>
        <taxon>Bacteria</taxon>
        <taxon>Pseudomonadati</taxon>
        <taxon>Pseudomonadota</taxon>
        <taxon>Betaproteobacteria</taxon>
        <taxon>Burkholderiales</taxon>
        <taxon>Burkholderiaceae</taxon>
        <taxon>Paraburkholderia</taxon>
    </lineage>
</organism>
<feature type="domain" description="Acyl-CoA dehydrogenase/oxidase C-terminal" evidence="6">
    <location>
        <begin position="278"/>
        <end position="437"/>
    </location>
</feature>
<dbReference type="SUPFAM" id="SSF47203">
    <property type="entry name" value="Acyl-CoA dehydrogenase C-terminal domain-like"/>
    <property type="match status" value="1"/>
</dbReference>
<dbReference type="PANTHER" id="PTHR43884">
    <property type="entry name" value="ACYL-COA DEHYDROGENASE"/>
    <property type="match status" value="1"/>
</dbReference>
<evidence type="ECO:0000256" key="1">
    <source>
        <dbReference type="ARBA" id="ARBA00001974"/>
    </source>
</evidence>
<protein>
    <submittedName>
        <fullName evidence="8">Acyl-CoA dehydrogenase</fullName>
    </submittedName>
</protein>
<dbReference type="EMBL" id="WOEZ01000176">
    <property type="protein sequence ID" value="NPT58592.1"/>
    <property type="molecule type" value="Genomic_DNA"/>
</dbReference>
<gene>
    <name evidence="8" type="ORF">GNZ13_29565</name>
</gene>
<evidence type="ECO:0000259" key="7">
    <source>
        <dbReference type="Pfam" id="PF02771"/>
    </source>
</evidence>